<proteinExistence type="predicted"/>
<protein>
    <recommendedName>
        <fullName evidence="4">DUF222 domain-containing protein</fullName>
    </recommendedName>
</protein>
<name>A0ABW2S404_9NOCA</name>
<gene>
    <name evidence="2" type="ORF">ACFQS9_23515</name>
</gene>
<feature type="region of interest" description="Disordered" evidence="1">
    <location>
        <begin position="1"/>
        <end position="26"/>
    </location>
</feature>
<reference evidence="3" key="1">
    <citation type="journal article" date="2019" name="Int. J. Syst. Evol. Microbiol.">
        <title>The Global Catalogue of Microorganisms (GCM) 10K type strain sequencing project: providing services to taxonomists for standard genome sequencing and annotation.</title>
        <authorList>
            <consortium name="The Broad Institute Genomics Platform"/>
            <consortium name="The Broad Institute Genome Sequencing Center for Infectious Disease"/>
            <person name="Wu L."/>
            <person name="Ma J."/>
        </authorList>
    </citation>
    <scope>NUCLEOTIDE SEQUENCE [LARGE SCALE GENOMIC DNA]</scope>
    <source>
        <strain evidence="3">ICMP 19430</strain>
    </source>
</reference>
<feature type="compositionally biased region" description="Basic and acidic residues" evidence="1">
    <location>
        <begin position="7"/>
        <end position="16"/>
    </location>
</feature>
<dbReference type="RefSeq" id="WP_378408964.1">
    <property type="nucleotide sequence ID" value="NZ_JBHTCS010000028.1"/>
</dbReference>
<comment type="caution">
    <text evidence="2">The sequence shown here is derived from an EMBL/GenBank/DDBJ whole genome shotgun (WGS) entry which is preliminary data.</text>
</comment>
<sequence>MSARAAAEGRRPDPNKVPRIVSSPLPQLPEDHPLVALVYLAASVRGLGAEHRRILAQPEMSMFAPTLARLHRRAHAIHAQGGAAAPQQLQTLVDIALIDLAELPTRQELRTLRATPVRTTTVA</sequence>
<dbReference type="EMBL" id="JBHTCS010000028">
    <property type="protein sequence ID" value="MFC7450870.1"/>
    <property type="molecule type" value="Genomic_DNA"/>
</dbReference>
<evidence type="ECO:0008006" key="4">
    <source>
        <dbReference type="Google" id="ProtNLM"/>
    </source>
</evidence>
<dbReference type="Proteomes" id="UP001596484">
    <property type="component" value="Unassembled WGS sequence"/>
</dbReference>
<evidence type="ECO:0000313" key="3">
    <source>
        <dbReference type="Proteomes" id="UP001596484"/>
    </source>
</evidence>
<evidence type="ECO:0000313" key="2">
    <source>
        <dbReference type="EMBL" id="MFC7450870.1"/>
    </source>
</evidence>
<keyword evidence="3" id="KW-1185">Reference proteome</keyword>
<evidence type="ECO:0000256" key="1">
    <source>
        <dbReference type="SAM" id="MobiDB-lite"/>
    </source>
</evidence>
<accession>A0ABW2S404</accession>
<organism evidence="2 3">
    <name type="scientific">Rhodococcus daqingensis</name>
    <dbReference type="NCBI Taxonomy" id="2479363"/>
    <lineage>
        <taxon>Bacteria</taxon>
        <taxon>Bacillati</taxon>
        <taxon>Actinomycetota</taxon>
        <taxon>Actinomycetes</taxon>
        <taxon>Mycobacteriales</taxon>
        <taxon>Nocardiaceae</taxon>
        <taxon>Rhodococcus</taxon>
    </lineage>
</organism>